<sequence length="565" mass="64877">MLYMPLKIFLFLIGFWLLSTSQLYSQSLSLSAKGKTENETKIIDSLYYIKNFEDFASLEKEVIDIKEKLLKLGYIESGLLSIEKKNDSSYIASYHLNHYYKTIKIYFGPSINRNILKLVSNTVKENYFETDFNTLEKTLQLLNSEISNQGDPFSTLQLSNIKKENEGTLYAELQITEQPQRTIDTIIIKGYDKFPKSYVKRYLKIRNKQLFNLKTIKEKMSDLEDLQFASQIKEPEVLFTKDSTLLYIYVEKTKSNAFDGFLGFGTNTETNKIEFDGYLNLNLVNNLNYGESFRLLYKSDESQQKTFDVKAKLPYLLGSPIGVELSLNIFKKDSSFVTVSQSGKLDYIISPKNSVSAGILSTTSTNLLDNNILSINDYKSSFYTLNYLHTKRQRYNLLFPINFQFDITTGFGNRTFDDIKESQNSLAINSFKIFNLNDSNSIFTQITSGYLKSDTYLENELLRFGGINSIRGFEENSLTANLFGVINTEYRYKVSNNLYIHSVIDAAYYENELFDKKGKLFGFGFGFGLLTKAGLFKLNYSSGKTENQSFKISDSKIHISLIAKF</sequence>
<gene>
    <name evidence="1" type="ORF">GCM10011531_24540</name>
</gene>
<protein>
    <submittedName>
        <fullName evidence="1">Membrane protein</fullName>
    </submittedName>
</protein>
<comment type="caution">
    <text evidence="1">The sequence shown here is derived from an EMBL/GenBank/DDBJ whole genome shotgun (WGS) entry which is preliminary data.</text>
</comment>
<proteinExistence type="predicted"/>
<dbReference type="Gene3D" id="2.40.160.50">
    <property type="entry name" value="membrane protein fhac: a member of the omp85/tpsb transporter family"/>
    <property type="match status" value="1"/>
</dbReference>
<name>A0A8J2XJC8_9FLAO</name>
<reference evidence="1 2" key="1">
    <citation type="journal article" date="2014" name="Int. J. Syst. Evol. Microbiol.">
        <title>Complete genome sequence of Corynebacterium casei LMG S-19264T (=DSM 44701T), isolated from a smear-ripened cheese.</title>
        <authorList>
            <consortium name="US DOE Joint Genome Institute (JGI-PGF)"/>
            <person name="Walter F."/>
            <person name="Albersmeier A."/>
            <person name="Kalinowski J."/>
            <person name="Ruckert C."/>
        </authorList>
    </citation>
    <scope>NUCLEOTIDE SEQUENCE [LARGE SCALE GENOMIC DNA]</scope>
    <source>
        <strain evidence="1 2">CGMCC 1.15295</strain>
    </source>
</reference>
<evidence type="ECO:0000313" key="2">
    <source>
        <dbReference type="Proteomes" id="UP000598120"/>
    </source>
</evidence>
<keyword evidence="2" id="KW-1185">Reference proteome</keyword>
<dbReference type="EMBL" id="BMIC01000006">
    <property type="protein sequence ID" value="GFZ91923.1"/>
    <property type="molecule type" value="Genomic_DNA"/>
</dbReference>
<dbReference type="Proteomes" id="UP000598120">
    <property type="component" value="Unassembled WGS sequence"/>
</dbReference>
<dbReference type="AlphaFoldDB" id="A0A8J2XJC8"/>
<dbReference type="Gene3D" id="3.10.20.310">
    <property type="entry name" value="membrane protein fhac"/>
    <property type="match status" value="1"/>
</dbReference>
<organism evidence="1 2">
    <name type="scientific">Aquaticitalea lipolytica</name>
    <dbReference type="NCBI Taxonomy" id="1247562"/>
    <lineage>
        <taxon>Bacteria</taxon>
        <taxon>Pseudomonadati</taxon>
        <taxon>Bacteroidota</taxon>
        <taxon>Flavobacteriia</taxon>
        <taxon>Flavobacteriales</taxon>
        <taxon>Flavobacteriaceae</taxon>
        <taxon>Aquaticitalea</taxon>
    </lineage>
</organism>
<accession>A0A8J2XJC8</accession>
<evidence type="ECO:0000313" key="1">
    <source>
        <dbReference type="EMBL" id="GFZ91923.1"/>
    </source>
</evidence>